<comment type="caution">
    <text evidence="2">The sequence shown here is derived from an EMBL/GenBank/DDBJ whole genome shotgun (WGS) entry which is preliminary data.</text>
</comment>
<evidence type="ECO:0000313" key="3">
    <source>
        <dbReference type="Proteomes" id="UP000691718"/>
    </source>
</evidence>
<sequence length="140" mass="15628">MLLTELTPETSYEAPSTSNIFSNRQEESIPGTSNDTPSASNEWSSHQMRRIRNSFEESLQDQPQSKIIKMMSKIVTDGIGGENLNRSSAKGLKFIISECLKSPTQPKKYATSIKAKAEPKPYTPDEALSFVIDRKLTVED</sequence>
<evidence type="ECO:0000313" key="2">
    <source>
        <dbReference type="EMBL" id="CAG4953652.1"/>
    </source>
</evidence>
<dbReference type="EMBL" id="CAJQZP010000288">
    <property type="protein sequence ID" value="CAG4953652.1"/>
    <property type="molecule type" value="Genomic_DNA"/>
</dbReference>
<feature type="compositionally biased region" description="Polar residues" evidence="1">
    <location>
        <begin position="30"/>
        <end position="46"/>
    </location>
</feature>
<name>A0A8S3WCV6_PARAO</name>
<protein>
    <submittedName>
        <fullName evidence="2">(apollo) hypothetical protein</fullName>
    </submittedName>
</protein>
<dbReference type="Proteomes" id="UP000691718">
    <property type="component" value="Unassembled WGS sequence"/>
</dbReference>
<keyword evidence="3" id="KW-1185">Reference proteome</keyword>
<feature type="region of interest" description="Disordered" evidence="1">
    <location>
        <begin position="1"/>
        <end position="47"/>
    </location>
</feature>
<gene>
    <name evidence="2" type="ORF">PAPOLLO_LOCUS4917</name>
</gene>
<evidence type="ECO:0000256" key="1">
    <source>
        <dbReference type="SAM" id="MobiDB-lite"/>
    </source>
</evidence>
<dbReference type="OrthoDB" id="8193306at2759"/>
<reference evidence="2" key="1">
    <citation type="submission" date="2021-04" db="EMBL/GenBank/DDBJ databases">
        <authorList>
            <person name="Tunstrom K."/>
        </authorList>
    </citation>
    <scope>NUCLEOTIDE SEQUENCE</scope>
</reference>
<organism evidence="2 3">
    <name type="scientific">Parnassius apollo</name>
    <name type="common">Apollo butterfly</name>
    <name type="synonym">Papilio apollo</name>
    <dbReference type="NCBI Taxonomy" id="110799"/>
    <lineage>
        <taxon>Eukaryota</taxon>
        <taxon>Metazoa</taxon>
        <taxon>Ecdysozoa</taxon>
        <taxon>Arthropoda</taxon>
        <taxon>Hexapoda</taxon>
        <taxon>Insecta</taxon>
        <taxon>Pterygota</taxon>
        <taxon>Neoptera</taxon>
        <taxon>Endopterygota</taxon>
        <taxon>Lepidoptera</taxon>
        <taxon>Glossata</taxon>
        <taxon>Ditrysia</taxon>
        <taxon>Papilionoidea</taxon>
        <taxon>Papilionidae</taxon>
        <taxon>Parnassiinae</taxon>
        <taxon>Parnassini</taxon>
        <taxon>Parnassius</taxon>
        <taxon>Parnassius</taxon>
    </lineage>
</organism>
<dbReference type="AlphaFoldDB" id="A0A8S3WCV6"/>
<accession>A0A8S3WCV6</accession>
<proteinExistence type="predicted"/>
<feature type="compositionally biased region" description="Polar residues" evidence="1">
    <location>
        <begin position="7"/>
        <end position="23"/>
    </location>
</feature>